<dbReference type="NCBIfam" id="NF008107">
    <property type="entry name" value="PRK10853.1"/>
    <property type="match status" value="1"/>
</dbReference>
<evidence type="ECO:0000256" key="2">
    <source>
        <dbReference type="PROSITE-ProRule" id="PRU01282"/>
    </source>
</evidence>
<evidence type="ECO:0000256" key="1">
    <source>
        <dbReference type="ARBA" id="ARBA00007198"/>
    </source>
</evidence>
<accession>A0A7W4Z7Y2</accession>
<dbReference type="Gene3D" id="3.40.30.10">
    <property type="entry name" value="Glutaredoxin"/>
    <property type="match status" value="1"/>
</dbReference>
<dbReference type="SUPFAM" id="SSF52833">
    <property type="entry name" value="Thioredoxin-like"/>
    <property type="match status" value="1"/>
</dbReference>
<dbReference type="NCBIfam" id="TIGR01617">
    <property type="entry name" value="arsC_related"/>
    <property type="match status" value="1"/>
</dbReference>
<comment type="caution">
    <text evidence="3">The sequence shown here is derived from an EMBL/GenBank/DDBJ whole genome shotgun (WGS) entry which is preliminary data.</text>
</comment>
<protein>
    <submittedName>
        <fullName evidence="3">Spx/MgsR family transcriptional regulator</fullName>
    </submittedName>
</protein>
<keyword evidence="4" id="KW-1185">Reference proteome</keyword>
<proteinExistence type="inferred from homology"/>
<sequence>MITLYGIKNCDTVKKARKWLEKNDVEYRFHDFREDGMQSVPLREWLKEFGWQEVLNRRSTSWRALGEEQKSAMDNDSALAITLEIPTLIKRPVTVAGSEILFGFKEETLAAMIEKVTALSGKEMA</sequence>
<organism evidence="3 4">
    <name type="scientific">Microbulbifer rhizosphaerae</name>
    <dbReference type="NCBI Taxonomy" id="1562603"/>
    <lineage>
        <taxon>Bacteria</taxon>
        <taxon>Pseudomonadati</taxon>
        <taxon>Pseudomonadota</taxon>
        <taxon>Gammaproteobacteria</taxon>
        <taxon>Cellvibrionales</taxon>
        <taxon>Microbulbiferaceae</taxon>
        <taxon>Microbulbifer</taxon>
    </lineage>
</organism>
<dbReference type="EMBL" id="JACHWZ010000004">
    <property type="protein sequence ID" value="MBB3060223.1"/>
    <property type="molecule type" value="Genomic_DNA"/>
</dbReference>
<dbReference type="PANTHER" id="PTHR30041:SF8">
    <property type="entry name" value="PROTEIN YFFB"/>
    <property type="match status" value="1"/>
</dbReference>
<dbReference type="PANTHER" id="PTHR30041">
    <property type="entry name" value="ARSENATE REDUCTASE"/>
    <property type="match status" value="1"/>
</dbReference>
<dbReference type="AlphaFoldDB" id="A0A7W4Z7Y2"/>
<dbReference type="Proteomes" id="UP000535937">
    <property type="component" value="Unassembled WGS sequence"/>
</dbReference>
<dbReference type="RefSeq" id="WP_183457409.1">
    <property type="nucleotide sequence ID" value="NZ_JACHWZ010000004.1"/>
</dbReference>
<evidence type="ECO:0000313" key="3">
    <source>
        <dbReference type="EMBL" id="MBB3060223.1"/>
    </source>
</evidence>
<dbReference type="InterPro" id="IPR036249">
    <property type="entry name" value="Thioredoxin-like_sf"/>
</dbReference>
<reference evidence="3 4" key="1">
    <citation type="submission" date="2020-08" db="EMBL/GenBank/DDBJ databases">
        <title>Genomic Encyclopedia of Type Strains, Phase III (KMG-III): the genomes of soil and plant-associated and newly described type strains.</title>
        <authorList>
            <person name="Whitman W."/>
        </authorList>
    </citation>
    <scope>NUCLEOTIDE SEQUENCE [LARGE SCALE GENOMIC DNA]</scope>
    <source>
        <strain evidence="3 4">CECT 8799</strain>
    </source>
</reference>
<dbReference type="PROSITE" id="PS51353">
    <property type="entry name" value="ARSC"/>
    <property type="match status" value="1"/>
</dbReference>
<dbReference type="InterPro" id="IPR006660">
    <property type="entry name" value="Arsenate_reductase-like"/>
</dbReference>
<gene>
    <name evidence="3" type="ORF">FHS09_001038</name>
</gene>
<dbReference type="Pfam" id="PF03960">
    <property type="entry name" value="ArsC"/>
    <property type="match status" value="1"/>
</dbReference>
<evidence type="ECO:0000313" key="4">
    <source>
        <dbReference type="Proteomes" id="UP000535937"/>
    </source>
</evidence>
<name>A0A7W4Z7Y2_9GAMM</name>
<comment type="similarity">
    <text evidence="1 2">Belongs to the ArsC family.</text>
</comment>
<dbReference type="InterPro" id="IPR006504">
    <property type="entry name" value="Tscrpt_reg_Spx/MgsR"/>
</dbReference>
<dbReference type="CDD" id="cd03035">
    <property type="entry name" value="ArsC_Yffb"/>
    <property type="match status" value="1"/>
</dbReference>